<sequence>MTTAQDRALQMLRSQNASVEAIAYVTGLPSKDIFRMKLKQDFLRNLKPEERLPVVQELLAELKQGKSLERYVDPIDISEQYVDF</sequence>
<keyword evidence="2" id="KW-1185">Reference proteome</keyword>
<accession>A0A0K8MFK3</accession>
<comment type="caution">
    <text evidence="1">The sequence shown here is derived from an EMBL/GenBank/DDBJ whole genome shotgun (WGS) entry which is preliminary data.</text>
</comment>
<name>A0A0K8MFK3_9PROT</name>
<reference evidence="1 2" key="1">
    <citation type="submission" date="2015-03" db="EMBL/GenBank/DDBJ databases">
        <title>Caedibacter varicaedens, whole genome shotgun sequence.</title>
        <authorList>
            <person name="Suzuki H."/>
            <person name="Dapper A.L."/>
            <person name="Gibson A.K."/>
            <person name="Jackson C."/>
            <person name="Lee H."/>
            <person name="Pejaver V.R."/>
            <person name="Doak T."/>
            <person name="Lynch M."/>
        </authorList>
    </citation>
    <scope>NUCLEOTIDE SEQUENCE [LARGE SCALE GENOMIC DNA]</scope>
</reference>
<dbReference type="STRING" id="1629334.Cva_01643"/>
<evidence type="ECO:0000313" key="2">
    <source>
        <dbReference type="Proteomes" id="UP000036771"/>
    </source>
</evidence>
<gene>
    <name evidence="1" type="ORF">Cva_01643</name>
</gene>
<evidence type="ECO:0000313" key="1">
    <source>
        <dbReference type="EMBL" id="GAO98973.1"/>
    </source>
</evidence>
<dbReference type="EMBL" id="BBVC01000109">
    <property type="protein sequence ID" value="GAO98973.1"/>
    <property type="molecule type" value="Genomic_DNA"/>
</dbReference>
<dbReference type="Proteomes" id="UP000036771">
    <property type="component" value="Unassembled WGS sequence"/>
</dbReference>
<dbReference type="AlphaFoldDB" id="A0A0K8MFK3"/>
<organism evidence="1 2">
    <name type="scientific">Caedimonas varicaedens</name>
    <dbReference type="NCBI Taxonomy" id="1629334"/>
    <lineage>
        <taxon>Bacteria</taxon>
        <taxon>Pseudomonadati</taxon>
        <taxon>Pseudomonadota</taxon>
        <taxon>Alphaproteobacteria</taxon>
        <taxon>Holosporales</taxon>
        <taxon>Caedimonadaceae</taxon>
        <taxon>Caedimonas</taxon>
    </lineage>
</organism>
<protein>
    <submittedName>
        <fullName evidence="1">Uncharacterized protein</fullName>
    </submittedName>
</protein>
<proteinExistence type="predicted"/>